<protein>
    <recommendedName>
        <fullName evidence="4">Outer membrane protein beta-barrel domain-containing protein</fullName>
    </recommendedName>
</protein>
<evidence type="ECO:0000313" key="2">
    <source>
        <dbReference type="EMBL" id="WOJ98182.1"/>
    </source>
</evidence>
<organism evidence="2 3">
    <name type="scientific">Congregibacter brevis</name>
    <dbReference type="NCBI Taxonomy" id="3081201"/>
    <lineage>
        <taxon>Bacteria</taxon>
        <taxon>Pseudomonadati</taxon>
        <taxon>Pseudomonadota</taxon>
        <taxon>Gammaproteobacteria</taxon>
        <taxon>Cellvibrionales</taxon>
        <taxon>Halieaceae</taxon>
        <taxon>Congregibacter</taxon>
    </lineage>
</organism>
<evidence type="ECO:0000256" key="1">
    <source>
        <dbReference type="SAM" id="SignalP"/>
    </source>
</evidence>
<feature type="signal peptide" evidence="1">
    <location>
        <begin position="1"/>
        <end position="23"/>
    </location>
</feature>
<feature type="chain" id="PRO_5046723687" description="Outer membrane protein beta-barrel domain-containing protein" evidence="1">
    <location>
        <begin position="24"/>
        <end position="231"/>
    </location>
</feature>
<dbReference type="EMBL" id="CP136865">
    <property type="protein sequence ID" value="WOJ98182.1"/>
    <property type="molecule type" value="Genomic_DNA"/>
</dbReference>
<sequence>MSKPSIAVLTAFWLTGHSMPTLADDAALETAAAREKRLIEEAVDTAVIESSARAAKEAADETAKAMSRQEFSGISFGAGISATFDTGDNDRVNSASIVDGIVRVDDENDVVARVMLELHYFFTPDEPFFKSLYGGQGLVPANNWGFGPFIAIQPGTDDVIEALGMGMMLGFKRDEKTLNSWNIGLGWAVDPNVNILGDGFFENQPPPGSETVVRFKETSQQGLFLIFSFSF</sequence>
<keyword evidence="1" id="KW-0732">Signal</keyword>
<dbReference type="RefSeq" id="WP_407329424.1">
    <property type="nucleotide sequence ID" value="NZ_CP136865.1"/>
</dbReference>
<gene>
    <name evidence="2" type="ORF">R0137_06340</name>
</gene>
<evidence type="ECO:0000313" key="3">
    <source>
        <dbReference type="Proteomes" id="UP001626549"/>
    </source>
</evidence>
<accession>A0ABZ0IF67</accession>
<proteinExistence type="predicted"/>
<name>A0ABZ0IF67_9GAMM</name>
<reference evidence="2 3" key="1">
    <citation type="submission" date="2023-10" db="EMBL/GenBank/DDBJ databases">
        <title>Two novel species belonging to the OM43/NOR5 clade.</title>
        <authorList>
            <person name="Park M."/>
        </authorList>
    </citation>
    <scope>NUCLEOTIDE SEQUENCE [LARGE SCALE GENOMIC DNA]</scope>
    <source>
        <strain evidence="2 3">IMCC45268</strain>
    </source>
</reference>
<dbReference type="Proteomes" id="UP001626549">
    <property type="component" value="Chromosome"/>
</dbReference>
<keyword evidence="3" id="KW-1185">Reference proteome</keyword>
<evidence type="ECO:0008006" key="4">
    <source>
        <dbReference type="Google" id="ProtNLM"/>
    </source>
</evidence>